<reference evidence="1 2" key="1">
    <citation type="journal article" date="2019" name="G3 (Bethesda)">
        <title>Sequencing of a Wild Apple (Malus baccata) Genome Unravels the Differences Between Cultivated and Wild Apple Species Regarding Disease Resistance and Cold Tolerance.</title>
        <authorList>
            <person name="Chen X."/>
        </authorList>
    </citation>
    <scope>NUCLEOTIDE SEQUENCE [LARGE SCALE GENOMIC DNA]</scope>
    <source>
        <strain evidence="2">cv. Shandingzi</strain>
        <tissue evidence="1">Leaves</tissue>
    </source>
</reference>
<proteinExistence type="predicted"/>
<keyword evidence="2" id="KW-1185">Reference proteome</keyword>
<sequence>MALKAIPDDGVLLPVVRLSFMTMTLKMMLRTKLMKKALNVNCSHHDSIGWFSTLGTVLHKLLSAALFKLFVIDANADKGLIRMLVSCQHNVQPFGFSGWGSYLIFSSTSINFSRLILLVASCIDCACASTTVDSTQWQTSWRTILRTNHGPGAWTVIARMV</sequence>
<evidence type="ECO:0000313" key="2">
    <source>
        <dbReference type="Proteomes" id="UP000315295"/>
    </source>
</evidence>
<name>A0A540MKK8_MALBA</name>
<comment type="caution">
    <text evidence="1">The sequence shown here is derived from an EMBL/GenBank/DDBJ whole genome shotgun (WGS) entry which is preliminary data.</text>
</comment>
<dbReference type="Proteomes" id="UP000315295">
    <property type="component" value="Unassembled WGS sequence"/>
</dbReference>
<organism evidence="1 2">
    <name type="scientific">Malus baccata</name>
    <name type="common">Siberian crab apple</name>
    <name type="synonym">Pyrus baccata</name>
    <dbReference type="NCBI Taxonomy" id="106549"/>
    <lineage>
        <taxon>Eukaryota</taxon>
        <taxon>Viridiplantae</taxon>
        <taxon>Streptophyta</taxon>
        <taxon>Embryophyta</taxon>
        <taxon>Tracheophyta</taxon>
        <taxon>Spermatophyta</taxon>
        <taxon>Magnoliopsida</taxon>
        <taxon>eudicotyledons</taxon>
        <taxon>Gunneridae</taxon>
        <taxon>Pentapetalae</taxon>
        <taxon>rosids</taxon>
        <taxon>fabids</taxon>
        <taxon>Rosales</taxon>
        <taxon>Rosaceae</taxon>
        <taxon>Amygdaloideae</taxon>
        <taxon>Maleae</taxon>
        <taxon>Malus</taxon>
    </lineage>
</organism>
<dbReference type="EMBL" id="VIEB01000245">
    <property type="protein sequence ID" value="TQD98939.1"/>
    <property type="molecule type" value="Genomic_DNA"/>
</dbReference>
<gene>
    <name evidence="1" type="ORF">C1H46_015409</name>
</gene>
<evidence type="ECO:0000313" key="1">
    <source>
        <dbReference type="EMBL" id="TQD98939.1"/>
    </source>
</evidence>
<protein>
    <submittedName>
        <fullName evidence="1">Uncharacterized protein</fullName>
    </submittedName>
</protein>
<dbReference type="AlphaFoldDB" id="A0A540MKK8"/>
<accession>A0A540MKK8</accession>